<dbReference type="InterPro" id="IPR036291">
    <property type="entry name" value="NAD(P)-bd_dom_sf"/>
</dbReference>
<dbReference type="PANTHER" id="PTHR42879">
    <property type="entry name" value="3-OXOACYL-(ACYL-CARRIER-PROTEIN) REDUCTASE"/>
    <property type="match status" value="1"/>
</dbReference>
<proteinExistence type="inferred from homology"/>
<dbReference type="PANTHER" id="PTHR42879:SF2">
    <property type="entry name" value="3-OXOACYL-[ACYL-CARRIER-PROTEIN] REDUCTASE FABG"/>
    <property type="match status" value="1"/>
</dbReference>
<dbReference type="FunFam" id="3.40.50.720:FF:000084">
    <property type="entry name" value="Short-chain dehydrogenase reductase"/>
    <property type="match status" value="1"/>
</dbReference>
<organism evidence="2 3">
    <name type="scientific">Xanthobacter tagetidis</name>
    <dbReference type="NCBI Taxonomy" id="60216"/>
    <lineage>
        <taxon>Bacteria</taxon>
        <taxon>Pseudomonadati</taxon>
        <taxon>Pseudomonadota</taxon>
        <taxon>Alphaproteobacteria</taxon>
        <taxon>Hyphomicrobiales</taxon>
        <taxon>Xanthobacteraceae</taxon>
        <taxon>Xanthobacter</taxon>
    </lineage>
</organism>
<gene>
    <name evidence="2" type="ORF">D9R14_18380</name>
</gene>
<dbReference type="PRINTS" id="PR00080">
    <property type="entry name" value="SDRFAMILY"/>
</dbReference>
<keyword evidence="3" id="KW-1185">Reference proteome</keyword>
<name>A0A3L7A5N0_9HYPH</name>
<comment type="caution">
    <text evidence="2">The sequence shown here is derived from an EMBL/GenBank/DDBJ whole genome shotgun (WGS) entry which is preliminary data.</text>
</comment>
<sequence length="245" mass="25747">MGENTEKAGAVVTGANRGIGLAIARRLAAQGHHVIGLARTSPKEDFPGEFVNLDFSDSAATREVLAGIAARHKVLRLVNNAARFFYGEVETAEFAHFENLVAVNLAANMLTMQAFVPHMRAAGFGRIVNMGSRSALGKHGRLLYGMTKAGIVGLTRNAALELAPFGITVNCISPGPIETEGFTAGNMAPGTPQREAFVNAIPVRRVGQPEEIAAACMYFMSDEAGYTTGQTLNVCGGLTIGVAAI</sequence>
<dbReference type="OrthoDB" id="9779623at2"/>
<reference evidence="2 3" key="1">
    <citation type="submission" date="2018-10" db="EMBL/GenBank/DDBJ databases">
        <title>Xanthobacter tagetidis genome sequencing and assembly.</title>
        <authorList>
            <person name="Maclea K.S."/>
            <person name="Goen A.E."/>
            <person name="Fatima S.A."/>
        </authorList>
    </citation>
    <scope>NUCLEOTIDE SEQUENCE [LARGE SCALE GENOMIC DNA]</scope>
    <source>
        <strain evidence="2 3">ATCC 700314</strain>
    </source>
</reference>
<evidence type="ECO:0000313" key="2">
    <source>
        <dbReference type="EMBL" id="RLP74642.1"/>
    </source>
</evidence>
<dbReference type="SUPFAM" id="SSF51735">
    <property type="entry name" value="NAD(P)-binding Rossmann-fold domains"/>
    <property type="match status" value="1"/>
</dbReference>
<dbReference type="Proteomes" id="UP000269692">
    <property type="component" value="Unassembled WGS sequence"/>
</dbReference>
<comment type="similarity">
    <text evidence="1">Belongs to the short-chain dehydrogenases/reductases (SDR) family.</text>
</comment>
<dbReference type="Gene3D" id="3.40.50.720">
    <property type="entry name" value="NAD(P)-binding Rossmann-like Domain"/>
    <property type="match status" value="1"/>
</dbReference>
<dbReference type="InterPro" id="IPR002347">
    <property type="entry name" value="SDR_fam"/>
</dbReference>
<evidence type="ECO:0000256" key="1">
    <source>
        <dbReference type="ARBA" id="ARBA00006484"/>
    </source>
</evidence>
<dbReference type="AlphaFoldDB" id="A0A3L7A5N0"/>
<dbReference type="InterPro" id="IPR050259">
    <property type="entry name" value="SDR"/>
</dbReference>
<evidence type="ECO:0000313" key="3">
    <source>
        <dbReference type="Proteomes" id="UP000269692"/>
    </source>
</evidence>
<dbReference type="CDD" id="cd05233">
    <property type="entry name" value="SDR_c"/>
    <property type="match status" value="1"/>
</dbReference>
<dbReference type="EMBL" id="RCTF01000018">
    <property type="protein sequence ID" value="RLP74642.1"/>
    <property type="molecule type" value="Genomic_DNA"/>
</dbReference>
<accession>A0A3L7A5N0</accession>
<dbReference type="RefSeq" id="WP_121624804.1">
    <property type="nucleotide sequence ID" value="NZ_JACIIW010000010.1"/>
</dbReference>
<dbReference type="PRINTS" id="PR00081">
    <property type="entry name" value="GDHRDH"/>
</dbReference>
<dbReference type="Pfam" id="PF13561">
    <property type="entry name" value="adh_short_C2"/>
    <property type="match status" value="1"/>
</dbReference>
<protein>
    <submittedName>
        <fullName evidence="2">SDR family oxidoreductase</fullName>
    </submittedName>
</protein>